<organism evidence="1 2">
    <name type="scientific">Clavelina lepadiformis</name>
    <name type="common">Light-bulb sea squirt</name>
    <name type="synonym">Ascidia lepadiformis</name>
    <dbReference type="NCBI Taxonomy" id="159417"/>
    <lineage>
        <taxon>Eukaryota</taxon>
        <taxon>Metazoa</taxon>
        <taxon>Chordata</taxon>
        <taxon>Tunicata</taxon>
        <taxon>Ascidiacea</taxon>
        <taxon>Aplousobranchia</taxon>
        <taxon>Clavelinidae</taxon>
        <taxon>Clavelina</taxon>
    </lineage>
</organism>
<evidence type="ECO:0000313" key="2">
    <source>
        <dbReference type="Proteomes" id="UP001642483"/>
    </source>
</evidence>
<name>A0ABP0H3P3_CLALP</name>
<sequence>MSCAEDPYETNNIAATDTTDFSLMLTRLSAAKGKAMERCTPSTLQHRMIGFQAIMVVFWGPEFG</sequence>
<proteinExistence type="predicted"/>
<reference evidence="1 2" key="1">
    <citation type="submission" date="2024-02" db="EMBL/GenBank/DDBJ databases">
        <authorList>
            <person name="Daric V."/>
            <person name="Darras S."/>
        </authorList>
    </citation>
    <scope>NUCLEOTIDE SEQUENCE [LARGE SCALE GENOMIC DNA]</scope>
</reference>
<evidence type="ECO:0000313" key="1">
    <source>
        <dbReference type="EMBL" id="CAK8697544.1"/>
    </source>
</evidence>
<comment type="caution">
    <text evidence="1">The sequence shown here is derived from an EMBL/GenBank/DDBJ whole genome shotgun (WGS) entry which is preliminary data.</text>
</comment>
<protein>
    <submittedName>
        <fullName evidence="1">Uncharacterized protein</fullName>
    </submittedName>
</protein>
<dbReference type="Proteomes" id="UP001642483">
    <property type="component" value="Unassembled WGS sequence"/>
</dbReference>
<dbReference type="EMBL" id="CAWYQH010000163">
    <property type="protein sequence ID" value="CAK8697544.1"/>
    <property type="molecule type" value="Genomic_DNA"/>
</dbReference>
<accession>A0ABP0H3P3</accession>
<keyword evidence="2" id="KW-1185">Reference proteome</keyword>
<gene>
    <name evidence="1" type="ORF">CVLEPA_LOCUS30749</name>
</gene>